<accession>A0A8K0CYL0</accession>
<feature type="signal peptide" evidence="1">
    <location>
        <begin position="1"/>
        <end position="22"/>
    </location>
</feature>
<dbReference type="Proteomes" id="UP000801492">
    <property type="component" value="Unassembled WGS sequence"/>
</dbReference>
<organism evidence="2 3">
    <name type="scientific">Ignelater luminosus</name>
    <name type="common">Cucubano</name>
    <name type="synonym">Pyrophorus luminosus</name>
    <dbReference type="NCBI Taxonomy" id="2038154"/>
    <lineage>
        <taxon>Eukaryota</taxon>
        <taxon>Metazoa</taxon>
        <taxon>Ecdysozoa</taxon>
        <taxon>Arthropoda</taxon>
        <taxon>Hexapoda</taxon>
        <taxon>Insecta</taxon>
        <taxon>Pterygota</taxon>
        <taxon>Neoptera</taxon>
        <taxon>Endopterygota</taxon>
        <taxon>Coleoptera</taxon>
        <taxon>Polyphaga</taxon>
        <taxon>Elateriformia</taxon>
        <taxon>Elateroidea</taxon>
        <taxon>Elateridae</taxon>
        <taxon>Agrypninae</taxon>
        <taxon>Pyrophorini</taxon>
        <taxon>Ignelater</taxon>
    </lineage>
</organism>
<sequence>MKFSIFVCVVFMFWESILLIEARPSDVTISKDMPDTLLETVGQAINCSHYVSPGSTAPAETTLEGVFPEDNDSFNAFFGCIWKKKGIINDAAEINEENLRIYLKDLFTMGEEISERQKSLIDEVVAHCKDLVHFDYKKKSIKMNNCIMNYLHSLIKQ</sequence>
<evidence type="ECO:0000313" key="3">
    <source>
        <dbReference type="Proteomes" id="UP000801492"/>
    </source>
</evidence>
<dbReference type="OrthoDB" id="8194670at2759"/>
<feature type="chain" id="PRO_5035472139" evidence="1">
    <location>
        <begin position="23"/>
        <end position="157"/>
    </location>
</feature>
<comment type="caution">
    <text evidence="2">The sequence shown here is derived from an EMBL/GenBank/DDBJ whole genome shotgun (WGS) entry which is preliminary data.</text>
</comment>
<dbReference type="GO" id="GO:0005549">
    <property type="term" value="F:odorant binding"/>
    <property type="evidence" value="ECO:0007669"/>
    <property type="project" value="InterPro"/>
</dbReference>
<evidence type="ECO:0000313" key="2">
    <source>
        <dbReference type="EMBL" id="KAF2896123.1"/>
    </source>
</evidence>
<dbReference type="EMBL" id="VTPC01005361">
    <property type="protein sequence ID" value="KAF2896123.1"/>
    <property type="molecule type" value="Genomic_DNA"/>
</dbReference>
<proteinExistence type="predicted"/>
<protein>
    <submittedName>
        <fullName evidence="2">Uncharacterized protein</fullName>
    </submittedName>
</protein>
<dbReference type="SUPFAM" id="SSF47565">
    <property type="entry name" value="Insect pheromone/odorant-binding proteins"/>
    <property type="match status" value="1"/>
</dbReference>
<dbReference type="Pfam" id="PF01395">
    <property type="entry name" value="PBP_GOBP"/>
    <property type="match status" value="1"/>
</dbReference>
<evidence type="ECO:0000256" key="1">
    <source>
        <dbReference type="SAM" id="SignalP"/>
    </source>
</evidence>
<name>A0A8K0CYL0_IGNLU</name>
<dbReference type="Gene3D" id="1.10.238.20">
    <property type="entry name" value="Pheromone/general odorant binding protein domain"/>
    <property type="match status" value="1"/>
</dbReference>
<dbReference type="InterPro" id="IPR036728">
    <property type="entry name" value="PBP_GOBP_sf"/>
</dbReference>
<keyword evidence="1" id="KW-0732">Signal</keyword>
<reference evidence="2" key="1">
    <citation type="submission" date="2019-08" db="EMBL/GenBank/DDBJ databases">
        <title>The genome of the North American firefly Photinus pyralis.</title>
        <authorList>
            <consortium name="Photinus pyralis genome working group"/>
            <person name="Fallon T.R."/>
            <person name="Sander Lower S.E."/>
            <person name="Weng J.-K."/>
        </authorList>
    </citation>
    <scope>NUCLEOTIDE SEQUENCE</scope>
    <source>
        <strain evidence="2">TRF0915ILg1</strain>
        <tissue evidence="2">Whole body</tissue>
    </source>
</reference>
<dbReference type="AlphaFoldDB" id="A0A8K0CYL0"/>
<gene>
    <name evidence="2" type="ORF">ILUMI_10053</name>
</gene>
<dbReference type="InterPro" id="IPR006170">
    <property type="entry name" value="PBP/GOBP"/>
</dbReference>
<keyword evidence="3" id="KW-1185">Reference proteome</keyword>